<proteinExistence type="predicted"/>
<comment type="caution">
    <text evidence="2">The sequence shown here is derived from an EMBL/GenBank/DDBJ whole genome shotgun (WGS) entry which is preliminary data.</text>
</comment>
<dbReference type="GO" id="GO:0006108">
    <property type="term" value="P:malate metabolic process"/>
    <property type="evidence" value="ECO:0007669"/>
    <property type="project" value="TreeGrafter"/>
</dbReference>
<sequence>MIDVTEVIDDRTGETVLEVPLRSRLLLDCSLLNKGSAFSEQERRDFGLVGLLPFPVSTLEQQATRRYEEYLKKTTALERFLFLRSLQDRNETLFYRLLQDHLTEMLPIIYTPEVG</sequence>
<dbReference type="Gene3D" id="1.20.1370.30">
    <property type="match status" value="1"/>
</dbReference>
<evidence type="ECO:0000259" key="1">
    <source>
        <dbReference type="Pfam" id="PF00390"/>
    </source>
</evidence>
<protein>
    <submittedName>
        <fullName evidence="2">NAD-dependent malic enzyme</fullName>
        <ecNumber evidence="2">1.1.1.38</ecNumber>
    </submittedName>
</protein>
<evidence type="ECO:0000313" key="2">
    <source>
        <dbReference type="EMBL" id="MBZ0159925.1"/>
    </source>
</evidence>
<dbReference type="EC" id="1.1.1.38" evidence="2"/>
<name>A0AAJ1AJV3_9BACT</name>
<feature type="non-terminal residue" evidence="2">
    <location>
        <position position="115"/>
    </location>
</feature>
<dbReference type="InterPro" id="IPR046346">
    <property type="entry name" value="Aminoacid_DH-like_N_sf"/>
</dbReference>
<dbReference type="GO" id="GO:0004470">
    <property type="term" value="F:malic enzyme activity"/>
    <property type="evidence" value="ECO:0007669"/>
    <property type="project" value="InterPro"/>
</dbReference>
<accession>A0AAJ1AJV3</accession>
<dbReference type="AlphaFoldDB" id="A0AAJ1AJV3"/>
<organism evidence="2 3">
    <name type="scientific">Candidatus Methylomirabilis tolerans</name>
    <dbReference type="NCBI Taxonomy" id="3123416"/>
    <lineage>
        <taxon>Bacteria</taxon>
        <taxon>Candidatus Methylomirabilota</taxon>
        <taxon>Candidatus Methylomirabilia</taxon>
        <taxon>Candidatus Methylomirabilales</taxon>
        <taxon>Candidatus Methylomirabilaceae</taxon>
        <taxon>Candidatus Methylomirabilis</taxon>
    </lineage>
</organism>
<evidence type="ECO:0000313" key="3">
    <source>
        <dbReference type="Proteomes" id="UP001197609"/>
    </source>
</evidence>
<dbReference type="Pfam" id="PF00390">
    <property type="entry name" value="malic"/>
    <property type="match status" value="1"/>
</dbReference>
<dbReference type="GO" id="GO:0016616">
    <property type="term" value="F:oxidoreductase activity, acting on the CH-OH group of donors, NAD or NADP as acceptor"/>
    <property type="evidence" value="ECO:0007669"/>
    <property type="project" value="InterPro"/>
</dbReference>
<feature type="domain" description="Malic enzyme N-terminal" evidence="1">
    <location>
        <begin position="87"/>
        <end position="115"/>
    </location>
</feature>
<dbReference type="EMBL" id="JAIOIU010000088">
    <property type="protein sequence ID" value="MBZ0159925.1"/>
    <property type="molecule type" value="Genomic_DNA"/>
</dbReference>
<dbReference type="PANTHER" id="PTHR23406">
    <property type="entry name" value="MALIC ENZYME-RELATED"/>
    <property type="match status" value="1"/>
</dbReference>
<gene>
    <name evidence="2" type="ORF">K8G79_07305</name>
</gene>
<dbReference type="InterPro" id="IPR012301">
    <property type="entry name" value="Malic_N_dom"/>
</dbReference>
<dbReference type="PANTHER" id="PTHR23406:SF34">
    <property type="entry name" value="NAD-DEPENDENT MALIC ENZYME, MITOCHONDRIAL"/>
    <property type="match status" value="1"/>
</dbReference>
<keyword evidence="2" id="KW-0560">Oxidoreductase</keyword>
<dbReference type="SUPFAM" id="SSF53223">
    <property type="entry name" value="Aminoacid dehydrogenase-like, N-terminal domain"/>
    <property type="match status" value="1"/>
</dbReference>
<reference evidence="2 3" key="1">
    <citation type="journal article" date="2021" name="bioRxiv">
        <title>Unraveling nitrogen, sulfur and carbon metabolic pathways and microbial community transcriptional responses to substrate deprivation and toxicity stresses in a bioreactor mimicking anoxic brackish coastal sediment conditions.</title>
        <authorList>
            <person name="Martins P.D."/>
            <person name="Echeveste M.J."/>
            <person name="Arshad A."/>
            <person name="Kurth J."/>
            <person name="Ouboter H."/>
            <person name="Jetten M.S.M."/>
            <person name="Welte C.U."/>
        </authorList>
    </citation>
    <scope>NUCLEOTIDE SEQUENCE [LARGE SCALE GENOMIC DNA]</scope>
    <source>
        <strain evidence="2">MAG_38</strain>
    </source>
</reference>
<dbReference type="Proteomes" id="UP001197609">
    <property type="component" value="Unassembled WGS sequence"/>
</dbReference>